<dbReference type="GO" id="GO:0008270">
    <property type="term" value="F:zinc ion binding"/>
    <property type="evidence" value="ECO:0007669"/>
    <property type="project" value="UniProtKB-KW"/>
</dbReference>
<dbReference type="InterPro" id="IPR001841">
    <property type="entry name" value="Znf_RING"/>
</dbReference>
<keyword evidence="4" id="KW-0479">Metal-binding</keyword>
<dbReference type="InterPro" id="IPR013083">
    <property type="entry name" value="Znf_RING/FYVE/PHD"/>
</dbReference>
<dbReference type="AlphaFoldDB" id="A0AAD7XJW4"/>
<dbReference type="PROSITE" id="PS00518">
    <property type="entry name" value="ZF_RING_1"/>
    <property type="match status" value="1"/>
</dbReference>
<dbReference type="Proteomes" id="UP001230188">
    <property type="component" value="Unassembled WGS sequence"/>
</dbReference>
<evidence type="ECO:0000256" key="8">
    <source>
        <dbReference type="ARBA" id="ARBA00022833"/>
    </source>
</evidence>
<comment type="caution">
    <text evidence="12">The sequence shown here is derived from an EMBL/GenBank/DDBJ whole genome shotgun (WGS) entry which is preliminary data.</text>
</comment>
<dbReference type="SMART" id="SM00647">
    <property type="entry name" value="IBR"/>
    <property type="match status" value="1"/>
</dbReference>
<dbReference type="GO" id="GO:0016567">
    <property type="term" value="P:protein ubiquitination"/>
    <property type="evidence" value="ECO:0007669"/>
    <property type="project" value="InterPro"/>
</dbReference>
<dbReference type="GO" id="GO:0061630">
    <property type="term" value="F:ubiquitin protein ligase activity"/>
    <property type="evidence" value="ECO:0007669"/>
    <property type="project" value="UniProtKB-EC"/>
</dbReference>
<feature type="domain" description="RING-type" evidence="10">
    <location>
        <begin position="71"/>
        <end position="111"/>
    </location>
</feature>
<keyword evidence="5" id="KW-0677">Repeat</keyword>
<keyword evidence="13" id="KW-1185">Reference proteome</keyword>
<evidence type="ECO:0000256" key="7">
    <source>
        <dbReference type="ARBA" id="ARBA00022786"/>
    </source>
</evidence>
<comment type="catalytic activity">
    <reaction evidence="1">
        <text>[E2 ubiquitin-conjugating enzyme]-S-ubiquitinyl-L-cysteine + [acceptor protein]-L-lysine = [E2 ubiquitin-conjugating enzyme]-L-cysteine + [acceptor protein]-N(6)-ubiquitinyl-L-lysine.</text>
        <dbReference type="EC" id="2.3.2.31"/>
    </reaction>
</comment>
<dbReference type="EMBL" id="JAQMWT010000456">
    <property type="protein sequence ID" value="KAJ8601051.1"/>
    <property type="molecule type" value="Genomic_DNA"/>
</dbReference>
<evidence type="ECO:0000256" key="5">
    <source>
        <dbReference type="ARBA" id="ARBA00022737"/>
    </source>
</evidence>
<dbReference type="SUPFAM" id="SSF57850">
    <property type="entry name" value="RING/U-box"/>
    <property type="match status" value="3"/>
</dbReference>
<reference evidence="12" key="1">
    <citation type="submission" date="2023-01" db="EMBL/GenBank/DDBJ databases">
        <title>Metagenome sequencing of chrysophaentin producing Chrysophaeum taylorii.</title>
        <authorList>
            <person name="Davison J."/>
            <person name="Bewley C."/>
        </authorList>
    </citation>
    <scope>NUCLEOTIDE SEQUENCE</scope>
    <source>
        <strain evidence="12">NIES-1699</strain>
    </source>
</reference>
<evidence type="ECO:0000313" key="13">
    <source>
        <dbReference type="Proteomes" id="UP001230188"/>
    </source>
</evidence>
<evidence type="ECO:0000256" key="1">
    <source>
        <dbReference type="ARBA" id="ARBA00001798"/>
    </source>
</evidence>
<organism evidence="12 13">
    <name type="scientific">Chrysophaeum taylorii</name>
    <dbReference type="NCBI Taxonomy" id="2483200"/>
    <lineage>
        <taxon>Eukaryota</taxon>
        <taxon>Sar</taxon>
        <taxon>Stramenopiles</taxon>
        <taxon>Ochrophyta</taxon>
        <taxon>Pelagophyceae</taxon>
        <taxon>Pelagomonadales</taxon>
        <taxon>Pelagomonadaceae</taxon>
        <taxon>Chrysophaeum</taxon>
    </lineage>
</organism>
<feature type="domain" description="RING-type" evidence="10">
    <location>
        <begin position="168"/>
        <end position="207"/>
    </location>
</feature>
<dbReference type="EC" id="2.3.2.31" evidence="2"/>
<evidence type="ECO:0000259" key="10">
    <source>
        <dbReference type="PROSITE" id="PS50089"/>
    </source>
</evidence>
<evidence type="ECO:0000259" key="11">
    <source>
        <dbReference type="PROSITE" id="PS51873"/>
    </source>
</evidence>
<evidence type="ECO:0000256" key="9">
    <source>
        <dbReference type="PROSITE-ProRule" id="PRU00175"/>
    </source>
</evidence>
<dbReference type="InterPro" id="IPR044066">
    <property type="entry name" value="TRIAD_supradom"/>
</dbReference>
<dbReference type="InterPro" id="IPR031127">
    <property type="entry name" value="E3_UB_ligase_RBR"/>
</dbReference>
<evidence type="ECO:0000256" key="3">
    <source>
        <dbReference type="ARBA" id="ARBA00022679"/>
    </source>
</evidence>
<name>A0AAD7XJW4_9STRA</name>
<dbReference type="Gene3D" id="3.30.40.10">
    <property type="entry name" value="Zinc/RING finger domain, C3HC4 (zinc finger)"/>
    <property type="match status" value="3"/>
</dbReference>
<dbReference type="PROSITE" id="PS50089">
    <property type="entry name" value="ZF_RING_2"/>
    <property type="match status" value="3"/>
</dbReference>
<evidence type="ECO:0000256" key="2">
    <source>
        <dbReference type="ARBA" id="ARBA00012251"/>
    </source>
</evidence>
<dbReference type="SMART" id="SM00184">
    <property type="entry name" value="RING"/>
    <property type="match status" value="3"/>
</dbReference>
<evidence type="ECO:0000256" key="4">
    <source>
        <dbReference type="ARBA" id="ARBA00022723"/>
    </source>
</evidence>
<feature type="domain" description="RING-type" evidence="11">
    <location>
        <begin position="218"/>
        <end position="438"/>
    </location>
</feature>
<dbReference type="PROSITE" id="PS51873">
    <property type="entry name" value="TRIAD"/>
    <property type="match status" value="1"/>
</dbReference>
<feature type="domain" description="RING-type" evidence="10">
    <location>
        <begin position="222"/>
        <end position="274"/>
    </location>
</feature>
<proteinExistence type="predicted"/>
<evidence type="ECO:0000313" key="12">
    <source>
        <dbReference type="EMBL" id="KAJ8601051.1"/>
    </source>
</evidence>
<dbReference type="Pfam" id="PF01485">
    <property type="entry name" value="IBR"/>
    <property type="match status" value="1"/>
</dbReference>
<keyword evidence="3" id="KW-0808">Transferase</keyword>
<gene>
    <name evidence="12" type="ORF">CTAYLR_004505</name>
</gene>
<dbReference type="InterPro" id="IPR017907">
    <property type="entry name" value="Znf_RING_CS"/>
</dbReference>
<evidence type="ECO:0000256" key="6">
    <source>
        <dbReference type="ARBA" id="ARBA00022771"/>
    </source>
</evidence>
<keyword evidence="6 9" id="KW-0863">Zinc-finger</keyword>
<dbReference type="InterPro" id="IPR002867">
    <property type="entry name" value="IBR_dom"/>
</dbReference>
<protein>
    <recommendedName>
        <fullName evidence="2">RBR-type E3 ubiquitin transferase</fullName>
        <ecNumber evidence="2">2.3.2.31</ecNumber>
    </recommendedName>
</protein>
<keyword evidence="7" id="KW-0833">Ubl conjugation pathway</keyword>
<keyword evidence="8" id="KW-0862">Zinc</keyword>
<dbReference type="PANTHER" id="PTHR11685">
    <property type="entry name" value="RBR FAMILY RING FINGER AND IBR DOMAIN-CONTAINING"/>
    <property type="match status" value="1"/>
</dbReference>
<accession>A0AAD7XJW4</accession>
<sequence>MLRWAEKMRNAQTRRALRRKLQEAIAEWEASREARKCDDEVWELAIGSPREGRQDVTRSSTEKLPREAFSCTLCRSRRATALNQPCNHLCYCAKCAEAFRKEVGAVCSACREPSELKILQATKHYRAPTTPGVEKRRKFNSSTEIAEALSRVKLSHQRSVDLWRDTTCSACFADDSLVVDIPCGHATLCASCSIEHRRARGPECPKCCAPSTTHAPVRESTCYVCFDDTSTAFLVSLGRCGHMVCTGCAVAYVRTALGDARAHVTAKGLRCLVDGCDARFGLGACRRLLSRRVRPDADVLPLSAADFDRLARFLLEAKIPTEERVYCAFSDCARLFRKRSAPEATCPYCGRPTCLGCKSPAHRNVSCEQRRNDPTDTLVKATSKPCPNCGFRLTHYHGHACHHIAPATGCLNCGNHFCYACCKPCPPNAHACKCTMFCTNSRILDHLTLDPFPRDTRCGCALCPDCDKLKPCQHCDGGCVVCLGIVRKGPKNLDDAASWHPTAIS</sequence>
<dbReference type="Pfam" id="PF13920">
    <property type="entry name" value="zf-C3HC4_3"/>
    <property type="match status" value="1"/>
</dbReference>